<dbReference type="InterPro" id="IPR029001">
    <property type="entry name" value="ITPase-like_fam"/>
</dbReference>
<feature type="active site" description="Proton acceptor" evidence="10">
    <location>
        <position position="67"/>
    </location>
</feature>
<dbReference type="SUPFAM" id="SSF52972">
    <property type="entry name" value="ITPase-like"/>
    <property type="match status" value="1"/>
</dbReference>
<keyword evidence="7 10" id="KW-0546">Nucleotide metabolism</keyword>
<dbReference type="FunFam" id="3.90.950.10:FF:000001">
    <property type="entry name" value="dITP/XTP pyrophosphatase"/>
    <property type="match status" value="1"/>
</dbReference>
<dbReference type="GO" id="GO:0035870">
    <property type="term" value="F:dITP diphosphatase activity"/>
    <property type="evidence" value="ECO:0007669"/>
    <property type="project" value="UniProtKB-UniRule"/>
</dbReference>
<comment type="cofactor">
    <cofactor evidence="10">
        <name>Mg(2+)</name>
        <dbReference type="ChEBI" id="CHEBI:18420"/>
    </cofactor>
    <text evidence="10">Binds 1 Mg(2+) ion per subunit.</text>
</comment>
<evidence type="ECO:0000256" key="5">
    <source>
        <dbReference type="ARBA" id="ARBA00022801"/>
    </source>
</evidence>
<comment type="caution">
    <text evidence="10">Lacks conserved residue(s) required for the propagation of feature annotation.</text>
</comment>
<dbReference type="RefSeq" id="WP_152581899.1">
    <property type="nucleotide sequence ID" value="NZ_JAVJPO010000008.1"/>
</dbReference>
<evidence type="ECO:0000313" key="13">
    <source>
        <dbReference type="Proteomes" id="UP000818266"/>
    </source>
</evidence>
<evidence type="ECO:0000313" key="12">
    <source>
        <dbReference type="EMBL" id="NHF61687.1"/>
    </source>
</evidence>
<dbReference type="GO" id="GO:0017111">
    <property type="term" value="F:ribonucleoside triphosphate phosphatase activity"/>
    <property type="evidence" value="ECO:0007669"/>
    <property type="project" value="InterPro"/>
</dbReference>
<evidence type="ECO:0000256" key="7">
    <source>
        <dbReference type="ARBA" id="ARBA00023080"/>
    </source>
</evidence>
<dbReference type="Proteomes" id="UP000818266">
    <property type="component" value="Unassembled WGS sequence"/>
</dbReference>
<evidence type="ECO:0000256" key="9">
    <source>
        <dbReference type="ARBA" id="ARBA00052017"/>
    </source>
</evidence>
<organism evidence="12 13">
    <name type="scientific">Microcella pacifica</name>
    <dbReference type="NCBI Taxonomy" id="2591847"/>
    <lineage>
        <taxon>Bacteria</taxon>
        <taxon>Bacillati</taxon>
        <taxon>Actinomycetota</taxon>
        <taxon>Actinomycetes</taxon>
        <taxon>Micrococcales</taxon>
        <taxon>Microbacteriaceae</taxon>
        <taxon>Microcella</taxon>
    </lineage>
</organism>
<comment type="catalytic activity">
    <reaction evidence="9 10">
        <text>XTP + H2O = XMP + diphosphate + H(+)</text>
        <dbReference type="Rhea" id="RHEA:28610"/>
        <dbReference type="ChEBI" id="CHEBI:15377"/>
        <dbReference type="ChEBI" id="CHEBI:15378"/>
        <dbReference type="ChEBI" id="CHEBI:33019"/>
        <dbReference type="ChEBI" id="CHEBI:57464"/>
        <dbReference type="ChEBI" id="CHEBI:61314"/>
        <dbReference type="EC" id="3.6.1.66"/>
    </reaction>
</comment>
<accession>A0A9E5JMY6</accession>
<dbReference type="InterPro" id="IPR002637">
    <property type="entry name" value="RdgB/HAM1"/>
</dbReference>
<dbReference type="EC" id="3.6.1.66" evidence="10"/>
<feature type="binding site" evidence="10">
    <location>
        <position position="68"/>
    </location>
    <ligand>
        <name>substrate</name>
    </ligand>
</feature>
<dbReference type="GO" id="GO:0009117">
    <property type="term" value="P:nucleotide metabolic process"/>
    <property type="evidence" value="ECO:0007669"/>
    <property type="project" value="UniProtKB-KW"/>
</dbReference>
<feature type="binding site" evidence="10">
    <location>
        <begin position="150"/>
        <end position="153"/>
    </location>
    <ligand>
        <name>substrate</name>
    </ligand>
</feature>
<feature type="binding site" evidence="10">
    <location>
        <begin position="178"/>
        <end position="179"/>
    </location>
    <ligand>
        <name>substrate</name>
    </ligand>
</feature>
<dbReference type="HAMAP" id="MF_01405">
    <property type="entry name" value="Non_canon_purine_NTPase"/>
    <property type="match status" value="1"/>
</dbReference>
<dbReference type="OrthoDB" id="9807456at2"/>
<feature type="binding site" evidence="10">
    <location>
        <begin position="7"/>
        <end position="12"/>
    </location>
    <ligand>
        <name>substrate</name>
    </ligand>
</feature>
<dbReference type="PANTHER" id="PTHR11067">
    <property type="entry name" value="INOSINE TRIPHOSPHATE PYROPHOSPHATASE/HAM1 PROTEIN"/>
    <property type="match status" value="1"/>
</dbReference>
<keyword evidence="13" id="KW-1185">Reference proteome</keyword>
<dbReference type="NCBIfam" id="TIGR00042">
    <property type="entry name" value="RdgB/HAM1 family non-canonical purine NTP pyrophosphatase"/>
    <property type="match status" value="1"/>
</dbReference>
<proteinExistence type="inferred from homology"/>
<comment type="function">
    <text evidence="10">Pyrophosphatase that catalyzes the hydrolysis of nucleoside triphosphates to their monophosphate derivatives, with a high preference for the non-canonical purine nucleotides XTP (xanthosine triphosphate), dITP (deoxyinosine triphosphate) and ITP. Seems to function as a house-cleaning enzyme that removes non-canonical purine nucleotides from the nucleotide pool, thus preventing their incorporation into DNA/RNA and avoiding chromosomal lesions.</text>
</comment>
<evidence type="ECO:0000256" key="6">
    <source>
        <dbReference type="ARBA" id="ARBA00022842"/>
    </source>
</evidence>
<feature type="binding site" evidence="10">
    <location>
        <position position="67"/>
    </location>
    <ligand>
        <name>Mg(2+)</name>
        <dbReference type="ChEBI" id="CHEBI:18420"/>
    </ligand>
</feature>
<reference evidence="12 13" key="1">
    <citation type="submission" date="2019-06" db="EMBL/GenBank/DDBJ databases">
        <authorList>
            <person name="De-Chao Zhang Q."/>
        </authorList>
    </citation>
    <scope>NUCLEOTIDE SEQUENCE [LARGE SCALE GENOMIC DNA]</scope>
    <source>
        <strain evidence="12 13">KN1116</strain>
    </source>
</reference>
<comment type="catalytic activity">
    <reaction evidence="8 10">
        <text>dITP + H2O = dIMP + diphosphate + H(+)</text>
        <dbReference type="Rhea" id="RHEA:28342"/>
        <dbReference type="ChEBI" id="CHEBI:15377"/>
        <dbReference type="ChEBI" id="CHEBI:15378"/>
        <dbReference type="ChEBI" id="CHEBI:33019"/>
        <dbReference type="ChEBI" id="CHEBI:61194"/>
        <dbReference type="ChEBI" id="CHEBI:61382"/>
        <dbReference type="EC" id="3.6.1.66"/>
    </reaction>
</comment>
<dbReference type="GO" id="GO:0036222">
    <property type="term" value="F:XTP diphosphatase activity"/>
    <property type="evidence" value="ECO:0007669"/>
    <property type="project" value="UniProtKB-UniRule"/>
</dbReference>
<comment type="similarity">
    <text evidence="1 10 11">Belongs to the HAM1 NTPase family.</text>
</comment>
<gene>
    <name evidence="12" type="primary">rdgB</name>
    <name evidence="12" type="ORF">FK219_000265</name>
</gene>
<feature type="binding site" evidence="10">
    <location>
        <position position="173"/>
    </location>
    <ligand>
        <name>substrate</name>
    </ligand>
</feature>
<dbReference type="GO" id="GO:0005829">
    <property type="term" value="C:cytosol"/>
    <property type="evidence" value="ECO:0007669"/>
    <property type="project" value="TreeGrafter"/>
</dbReference>
<reference evidence="12 13" key="2">
    <citation type="submission" date="2020-03" db="EMBL/GenBank/DDBJ databases">
        <title>Chryseoglobus sp. isolated from a deep-sea seamount.</title>
        <authorList>
            <person name="Zhang D.-C."/>
        </authorList>
    </citation>
    <scope>NUCLEOTIDE SEQUENCE [LARGE SCALE GENOMIC DNA]</scope>
    <source>
        <strain evidence="12 13">KN1116</strain>
    </source>
</reference>
<dbReference type="GO" id="GO:0000166">
    <property type="term" value="F:nucleotide binding"/>
    <property type="evidence" value="ECO:0007669"/>
    <property type="project" value="UniProtKB-KW"/>
</dbReference>
<comment type="catalytic activity">
    <reaction evidence="10">
        <text>ITP + H2O = IMP + diphosphate + H(+)</text>
        <dbReference type="Rhea" id="RHEA:29399"/>
        <dbReference type="ChEBI" id="CHEBI:15377"/>
        <dbReference type="ChEBI" id="CHEBI:15378"/>
        <dbReference type="ChEBI" id="CHEBI:33019"/>
        <dbReference type="ChEBI" id="CHEBI:58053"/>
        <dbReference type="ChEBI" id="CHEBI:61402"/>
        <dbReference type="EC" id="3.6.1.66"/>
    </reaction>
</comment>
<dbReference type="Pfam" id="PF01725">
    <property type="entry name" value="Ham1p_like"/>
    <property type="match status" value="1"/>
</dbReference>
<comment type="subunit">
    <text evidence="2 10">Homodimer.</text>
</comment>
<name>A0A9E5JMY6_9MICO</name>
<dbReference type="GO" id="GO:0036220">
    <property type="term" value="F:ITP diphosphatase activity"/>
    <property type="evidence" value="ECO:0007669"/>
    <property type="project" value="UniProtKB-UniRule"/>
</dbReference>
<dbReference type="GO" id="GO:0046872">
    <property type="term" value="F:metal ion binding"/>
    <property type="evidence" value="ECO:0007669"/>
    <property type="project" value="UniProtKB-KW"/>
</dbReference>
<evidence type="ECO:0000256" key="10">
    <source>
        <dbReference type="HAMAP-Rule" id="MF_01405"/>
    </source>
</evidence>
<evidence type="ECO:0000256" key="4">
    <source>
        <dbReference type="ARBA" id="ARBA00022741"/>
    </source>
</evidence>
<evidence type="ECO:0000256" key="8">
    <source>
        <dbReference type="ARBA" id="ARBA00051875"/>
    </source>
</evidence>
<keyword evidence="6 10" id="KW-0460">Magnesium</keyword>
<keyword evidence="5 10" id="KW-0378">Hydrolase</keyword>
<dbReference type="Gene3D" id="3.90.950.10">
    <property type="match status" value="1"/>
</dbReference>
<dbReference type="AlphaFoldDB" id="A0A9E5JMY6"/>
<dbReference type="PANTHER" id="PTHR11067:SF9">
    <property type="entry name" value="INOSINE TRIPHOSPHATE PYROPHOSPHATASE"/>
    <property type="match status" value="1"/>
</dbReference>
<dbReference type="GO" id="GO:0009146">
    <property type="term" value="P:purine nucleoside triphosphate catabolic process"/>
    <property type="evidence" value="ECO:0007669"/>
    <property type="project" value="UniProtKB-UniRule"/>
</dbReference>
<evidence type="ECO:0000256" key="2">
    <source>
        <dbReference type="ARBA" id="ARBA00011738"/>
    </source>
</evidence>
<comment type="caution">
    <text evidence="12">The sequence shown here is derived from an EMBL/GenBank/DDBJ whole genome shotgun (WGS) entry which is preliminary data.</text>
</comment>
<dbReference type="CDD" id="cd00515">
    <property type="entry name" value="HAM1"/>
    <property type="match status" value="1"/>
</dbReference>
<sequence>MRVVVATHNAHKVAELQRILEQQLPGIQLEAYDGPAPVEDGGTFAANALIKARAAAAHTGLPAIADDSGVSVEALGGEPGVDSAHYSGRRDDRANLRLVLTNLADEKHRVAAFTCAAALVDPGDDPVFEHVELGVWPGTIARAEAGVGGFGYDPIFVPEGHEVTSAELTADEKNAISHRARAFTALAAVLRNRYR</sequence>
<evidence type="ECO:0000256" key="3">
    <source>
        <dbReference type="ARBA" id="ARBA00022723"/>
    </source>
</evidence>
<evidence type="ECO:0000256" key="1">
    <source>
        <dbReference type="ARBA" id="ARBA00008023"/>
    </source>
</evidence>
<protein>
    <recommendedName>
        <fullName evidence="10">dITP/XTP pyrophosphatase</fullName>
        <ecNumber evidence="10">3.6.1.66</ecNumber>
    </recommendedName>
    <alternativeName>
        <fullName evidence="10">Non-canonical purine NTP pyrophosphatase</fullName>
    </alternativeName>
    <alternativeName>
        <fullName evidence="10">Non-standard purine NTP pyrophosphatase</fullName>
    </alternativeName>
    <alternativeName>
        <fullName evidence="10">Nucleoside-triphosphate diphosphatase</fullName>
    </alternativeName>
    <alternativeName>
        <fullName evidence="10">Nucleoside-triphosphate pyrophosphatase</fullName>
        <shortName evidence="10">NTPase</shortName>
    </alternativeName>
</protein>
<keyword evidence="4 10" id="KW-0547">Nucleotide-binding</keyword>
<dbReference type="InterPro" id="IPR020922">
    <property type="entry name" value="dITP/XTP_pyrophosphatase"/>
</dbReference>
<dbReference type="EMBL" id="VIKT02000001">
    <property type="protein sequence ID" value="NHF61687.1"/>
    <property type="molecule type" value="Genomic_DNA"/>
</dbReference>
<keyword evidence="3 10" id="KW-0479">Metal-binding</keyword>
<evidence type="ECO:0000256" key="11">
    <source>
        <dbReference type="RuleBase" id="RU003781"/>
    </source>
</evidence>